<evidence type="ECO:0000256" key="1">
    <source>
        <dbReference type="PROSITE-ProRule" id="PRU00420"/>
    </source>
</evidence>
<name>A0A2N6UGU6_9FIRM</name>
<dbReference type="GO" id="GO:0009401">
    <property type="term" value="P:phosphoenolpyruvate-dependent sugar phosphotransferase system"/>
    <property type="evidence" value="ECO:0007669"/>
    <property type="project" value="InterPro"/>
</dbReference>
<evidence type="ECO:0000313" key="3">
    <source>
        <dbReference type="Proteomes" id="UP000235658"/>
    </source>
</evidence>
<organism evidence="2 3">
    <name type="scientific">Anaerococcus hydrogenalis</name>
    <dbReference type="NCBI Taxonomy" id="33029"/>
    <lineage>
        <taxon>Bacteria</taxon>
        <taxon>Bacillati</taxon>
        <taxon>Bacillota</taxon>
        <taxon>Tissierellia</taxon>
        <taxon>Tissierellales</taxon>
        <taxon>Peptoniphilaceae</taxon>
        <taxon>Anaerococcus</taxon>
    </lineage>
</organism>
<dbReference type="GO" id="GO:0005737">
    <property type="term" value="C:cytoplasm"/>
    <property type="evidence" value="ECO:0007669"/>
    <property type="project" value="InterPro"/>
</dbReference>
<dbReference type="AlphaFoldDB" id="A0A2N6UGU6"/>
<dbReference type="GeneID" id="84579344"/>
<reference evidence="2 3" key="1">
    <citation type="submission" date="2017-09" db="EMBL/GenBank/DDBJ databases">
        <title>Bacterial strain isolated from the female urinary microbiota.</title>
        <authorList>
            <person name="Thomas-White K."/>
            <person name="Kumar N."/>
            <person name="Forster S."/>
            <person name="Putonti C."/>
            <person name="Lawley T."/>
            <person name="Wolfe A.J."/>
        </authorList>
    </citation>
    <scope>NUCLEOTIDE SEQUENCE [LARGE SCALE GENOMIC DNA]</scope>
    <source>
        <strain evidence="2 3">UMB0204</strain>
    </source>
</reference>
<dbReference type="GO" id="GO:0016301">
    <property type="term" value="F:kinase activity"/>
    <property type="evidence" value="ECO:0007669"/>
    <property type="project" value="TreeGrafter"/>
</dbReference>
<dbReference type="EMBL" id="PNHP01000008">
    <property type="protein sequence ID" value="PMC80775.1"/>
    <property type="molecule type" value="Genomic_DNA"/>
</dbReference>
<dbReference type="Proteomes" id="UP000235658">
    <property type="component" value="Unassembled WGS sequence"/>
</dbReference>
<dbReference type="Gene3D" id="2.40.33.40">
    <property type="entry name" value="Phosphotransferase system, glucitol/sorbitol-specific IIA component"/>
    <property type="match status" value="1"/>
</dbReference>
<sequence>MKAIYENKVKAQGELVEEFGSEMIIFFGDNAPDTLKDYCHLIDIKKVNGQIKAGDYFEVDGSKVKILAVGEEAQTNLENLGHLTVNLSENLDDLLPGAIICENGNLNKLEIGSTIKILEA</sequence>
<evidence type="ECO:0000313" key="2">
    <source>
        <dbReference type="EMBL" id="PMC80775.1"/>
    </source>
</evidence>
<gene>
    <name evidence="2" type="ORF">CJ192_09115</name>
</gene>
<dbReference type="GO" id="GO:0008982">
    <property type="term" value="F:protein-N(PI)-phosphohistidine-sugar phosphotransferase activity"/>
    <property type="evidence" value="ECO:0007669"/>
    <property type="project" value="InterPro"/>
</dbReference>
<proteinExistence type="predicted"/>
<dbReference type="PANTHER" id="PTHR40398">
    <property type="entry name" value="PTS SYSTEM GLUCITOL/SORBITOL-SPECIFIC EIIA COMPONENT"/>
    <property type="match status" value="1"/>
</dbReference>
<dbReference type="Pfam" id="PF03829">
    <property type="entry name" value="PTSIIA_gutA"/>
    <property type="match status" value="1"/>
</dbReference>
<dbReference type="PROSITE" id="PS51097">
    <property type="entry name" value="PTS_EIIA_TYPE_5"/>
    <property type="match status" value="1"/>
</dbReference>
<dbReference type="SUPFAM" id="SSF141530">
    <property type="entry name" value="PTSIIA/GutA-like"/>
    <property type="match status" value="1"/>
</dbReference>
<dbReference type="RefSeq" id="WP_102198532.1">
    <property type="nucleotide sequence ID" value="NZ_CAMQCN010000005.1"/>
</dbReference>
<accession>A0A2N6UGU6</accession>
<dbReference type="InterPro" id="IPR004716">
    <property type="entry name" value="PTS_IIA_glucitol/sorbitol-sp"/>
</dbReference>
<dbReference type="InterPro" id="IPR036665">
    <property type="entry name" value="PTS_IIA_glucitol/sorbitol_sf"/>
</dbReference>
<dbReference type="PANTHER" id="PTHR40398:SF1">
    <property type="entry name" value="PTS SYSTEM GLUCITOL_SORBITOL-SPECIFIC EIIA COMPONENT"/>
    <property type="match status" value="1"/>
</dbReference>
<comment type="caution">
    <text evidence="1">Lacks conserved residue(s) required for the propagation of feature annotation.</text>
</comment>
<comment type="caution">
    <text evidence="2">The sequence shown here is derived from an EMBL/GenBank/DDBJ whole genome shotgun (WGS) entry which is preliminary data.</text>
</comment>
<protein>
    <submittedName>
        <fullName evidence="2">PTS sorbitol transporter subunit IIA</fullName>
    </submittedName>
</protein>